<sequence length="469" mass="52151">MSKALRVAFIHPDLGIGGAERLVVDAAIGLQALGHSVILYTSHHDINHCFEETRNGQLEVRYVVPPFPRSIMGKFHILLAHARQLHLVLHLLWPWGSKYDVFFVDLLSTCVPFLRTFAWTPVVFYCHFPDKLLANGEFVEGNLNERVGLLKRIYRYPMDWLEEVTTRQADVILSNSNFTARVFASYFPSIRRTPTTVYPGINISAYETLIDASDPDIANVSSETPTLLSLNRFEKKKNVALAIASFASLRARLSELPKMRLVLGGGYDPRLEDNRQTLSALIDLVRSHSLTFNVTTASSSSIQLPLNTTPNNPDVLFLLNFSTEQRTALLTATSTRALLYTPANEHFGIVPVEAMCCGLPVLACNSGGPTESIVNEPAAERTGWLCPPDPELWADALAEIVSMTPAERLAISRRAKERARLLFGMDAMASRIEHALRAAVALGTPDSRVIWWIMVLGFIIVSLLSLRVM</sequence>
<evidence type="ECO:0000256" key="5">
    <source>
        <dbReference type="ARBA" id="ARBA00022679"/>
    </source>
</evidence>
<evidence type="ECO:0000256" key="1">
    <source>
        <dbReference type="ARBA" id="ARBA00003142"/>
    </source>
</evidence>
<evidence type="ECO:0000256" key="4">
    <source>
        <dbReference type="ARBA" id="ARBA00022676"/>
    </source>
</evidence>
<evidence type="ECO:0000259" key="13">
    <source>
        <dbReference type="Pfam" id="PF00534"/>
    </source>
</evidence>
<keyword evidence="8 12" id="KW-1133">Transmembrane helix</keyword>
<protein>
    <recommendedName>
        <fullName evidence="12">Alpha-1,3/1,6-mannosyltransferase ALG2</fullName>
        <ecNumber evidence="12">2.4.1.132</ecNumber>
        <ecNumber evidence="12">2.4.1.257</ecNumber>
    </recommendedName>
    <alternativeName>
        <fullName evidence="12">GDP-Man:Man(1)GlcNAc(2)-PP-Dol alpha-1,3-mannosyltransferase</fullName>
    </alternativeName>
</protein>
<evidence type="ECO:0000256" key="10">
    <source>
        <dbReference type="ARBA" id="ARBA00045103"/>
    </source>
</evidence>
<evidence type="ECO:0000256" key="11">
    <source>
        <dbReference type="ARBA" id="ARBA00045104"/>
    </source>
</evidence>
<dbReference type="PANTHER" id="PTHR45918">
    <property type="entry name" value="ALPHA-1,3/1,6-MANNOSYLTRANSFERASE ALG2"/>
    <property type="match status" value="1"/>
</dbReference>
<accession>A0AAD6V1F1</accession>
<evidence type="ECO:0000313" key="15">
    <source>
        <dbReference type="EMBL" id="KAJ7197270.1"/>
    </source>
</evidence>
<proteinExistence type="inferred from homology"/>
<keyword evidence="7 12" id="KW-0256">Endoplasmic reticulum</keyword>
<dbReference type="Gene3D" id="3.40.50.2000">
    <property type="entry name" value="Glycogen Phosphorylase B"/>
    <property type="match status" value="2"/>
</dbReference>
<keyword evidence="16" id="KW-1185">Reference proteome</keyword>
<dbReference type="EMBL" id="JARJCW010000079">
    <property type="protein sequence ID" value="KAJ7197270.1"/>
    <property type="molecule type" value="Genomic_DNA"/>
</dbReference>
<comment type="function">
    <text evidence="1 12">Mannosylates Man(2)GlcNAc(2)-dolichol diphosphate and Man(1)GlcNAc(2)-dolichol diphosphate to form Man(3)GlcNAc(2)-dolichol diphosphate.</text>
</comment>
<keyword evidence="4 12" id="KW-0328">Glycosyltransferase</keyword>
<dbReference type="GO" id="GO:0102704">
    <property type="term" value="F:GDP-Man:Man(2)GlcNAc(2)-PP-Dol alpha-1,6-mannosyltransferase activity"/>
    <property type="evidence" value="ECO:0007669"/>
    <property type="project" value="UniProtKB-UniRule"/>
</dbReference>
<keyword evidence="9 12" id="KW-0472">Membrane</keyword>
<evidence type="ECO:0000256" key="8">
    <source>
        <dbReference type="ARBA" id="ARBA00022989"/>
    </source>
</evidence>
<evidence type="ECO:0000256" key="9">
    <source>
        <dbReference type="ARBA" id="ARBA00023136"/>
    </source>
</evidence>
<evidence type="ECO:0000313" key="16">
    <source>
        <dbReference type="Proteomes" id="UP001219525"/>
    </source>
</evidence>
<feature type="domain" description="Glycosyl transferase family 1" evidence="13">
    <location>
        <begin position="219"/>
        <end position="417"/>
    </location>
</feature>
<comment type="catalytic activity">
    <reaction evidence="10 12">
        <text>a beta-D-Man-(1-&gt;4)-beta-D-GlcNAc-(1-&gt;4)-alpha-D-GlcNAc-diphospho-di-trans,poly-cis-dolichol + GDP-alpha-D-mannose = an alpha-D-Man-(1-&gt;3)-beta-D-Man-(1-&gt;4)-beta-D-GlcNAc-(1-&gt;4)-alpha-D-GlcNAc-diphospho-di-trans,poly-cis-dolichol + GDP + H(+)</text>
        <dbReference type="Rhea" id="RHEA:29515"/>
        <dbReference type="Rhea" id="RHEA-COMP:19511"/>
        <dbReference type="Rhea" id="RHEA-COMP:19513"/>
        <dbReference type="ChEBI" id="CHEBI:15378"/>
        <dbReference type="ChEBI" id="CHEBI:57527"/>
        <dbReference type="ChEBI" id="CHEBI:58189"/>
        <dbReference type="ChEBI" id="CHEBI:58472"/>
        <dbReference type="ChEBI" id="CHEBI:132510"/>
        <dbReference type="EC" id="2.4.1.132"/>
    </reaction>
    <physiologicalReaction direction="left-to-right" evidence="10 12">
        <dbReference type="Rhea" id="RHEA:29516"/>
    </physiologicalReaction>
</comment>
<dbReference type="CDD" id="cd03805">
    <property type="entry name" value="GT4_ALG2-like"/>
    <property type="match status" value="1"/>
</dbReference>
<gene>
    <name evidence="15" type="ORF">GGX14DRAFT_472090</name>
</gene>
<feature type="domain" description="Glycosyltransferase subfamily 4-like N-terminal" evidence="14">
    <location>
        <begin position="16"/>
        <end position="204"/>
    </location>
</feature>
<dbReference type="GO" id="GO:0004378">
    <property type="term" value="F:GDP-Man:Man(1)GlcNAc(2)-PP-Dol alpha-1,3-mannosyltransferase activity"/>
    <property type="evidence" value="ECO:0007669"/>
    <property type="project" value="UniProtKB-UniRule"/>
</dbReference>
<dbReference type="EC" id="2.4.1.257" evidence="12"/>
<evidence type="ECO:0000256" key="6">
    <source>
        <dbReference type="ARBA" id="ARBA00022692"/>
    </source>
</evidence>
<name>A0AAD6V1F1_9AGAR</name>
<dbReference type="GO" id="GO:0005789">
    <property type="term" value="C:endoplasmic reticulum membrane"/>
    <property type="evidence" value="ECO:0007669"/>
    <property type="project" value="UniProtKB-SubCell"/>
</dbReference>
<dbReference type="EC" id="2.4.1.132" evidence="12"/>
<evidence type="ECO:0000256" key="2">
    <source>
        <dbReference type="ARBA" id="ARBA00004586"/>
    </source>
</evidence>
<comment type="similarity">
    <text evidence="12">Belongs to the glycosyltransferase group 1 family.</text>
</comment>
<dbReference type="Proteomes" id="UP001219525">
    <property type="component" value="Unassembled WGS sequence"/>
</dbReference>
<dbReference type="Pfam" id="PF13439">
    <property type="entry name" value="Glyco_transf_4"/>
    <property type="match status" value="1"/>
</dbReference>
<evidence type="ECO:0000259" key="14">
    <source>
        <dbReference type="Pfam" id="PF13439"/>
    </source>
</evidence>
<dbReference type="InterPro" id="IPR001296">
    <property type="entry name" value="Glyco_trans_1"/>
</dbReference>
<comment type="caution">
    <text evidence="15">The sequence shown here is derived from an EMBL/GenBank/DDBJ whole genome shotgun (WGS) entry which is preliminary data.</text>
</comment>
<organism evidence="15 16">
    <name type="scientific">Mycena pura</name>
    <dbReference type="NCBI Taxonomy" id="153505"/>
    <lineage>
        <taxon>Eukaryota</taxon>
        <taxon>Fungi</taxon>
        <taxon>Dikarya</taxon>
        <taxon>Basidiomycota</taxon>
        <taxon>Agaricomycotina</taxon>
        <taxon>Agaricomycetes</taxon>
        <taxon>Agaricomycetidae</taxon>
        <taxon>Agaricales</taxon>
        <taxon>Marasmiineae</taxon>
        <taxon>Mycenaceae</taxon>
        <taxon>Mycena</taxon>
    </lineage>
</organism>
<dbReference type="InterPro" id="IPR028098">
    <property type="entry name" value="Glyco_trans_4-like_N"/>
</dbReference>
<dbReference type="SUPFAM" id="SSF53756">
    <property type="entry name" value="UDP-Glycosyltransferase/glycogen phosphorylase"/>
    <property type="match status" value="1"/>
</dbReference>
<reference evidence="15" key="1">
    <citation type="submission" date="2023-03" db="EMBL/GenBank/DDBJ databases">
        <title>Massive genome expansion in bonnet fungi (Mycena s.s.) driven by repeated elements and novel gene families across ecological guilds.</title>
        <authorList>
            <consortium name="Lawrence Berkeley National Laboratory"/>
            <person name="Harder C.B."/>
            <person name="Miyauchi S."/>
            <person name="Viragh M."/>
            <person name="Kuo A."/>
            <person name="Thoen E."/>
            <person name="Andreopoulos B."/>
            <person name="Lu D."/>
            <person name="Skrede I."/>
            <person name="Drula E."/>
            <person name="Henrissat B."/>
            <person name="Morin E."/>
            <person name="Kohler A."/>
            <person name="Barry K."/>
            <person name="LaButti K."/>
            <person name="Morin E."/>
            <person name="Salamov A."/>
            <person name="Lipzen A."/>
            <person name="Mereny Z."/>
            <person name="Hegedus B."/>
            <person name="Baldrian P."/>
            <person name="Stursova M."/>
            <person name="Weitz H."/>
            <person name="Taylor A."/>
            <person name="Grigoriev I.V."/>
            <person name="Nagy L.G."/>
            <person name="Martin F."/>
            <person name="Kauserud H."/>
        </authorList>
    </citation>
    <scope>NUCLEOTIDE SEQUENCE</scope>
    <source>
        <strain evidence="15">9144</strain>
    </source>
</reference>
<dbReference type="InterPro" id="IPR027054">
    <property type="entry name" value="ALG2"/>
</dbReference>
<evidence type="ECO:0000256" key="3">
    <source>
        <dbReference type="ARBA" id="ARBA00004922"/>
    </source>
</evidence>
<comment type="catalytic activity">
    <reaction evidence="11 12">
        <text>an alpha-D-Man-(1-&gt;3)-beta-D-Man-(1-&gt;4)-beta-D-GlcNAc-(1-&gt;4)-alpha-D-GlcNAc-diphospho-di-trans,poly-cis-dolichol + GDP-alpha-D-mannose = an alpha-D-Man-(1-&gt;3)-[alpha-D-Man-(1-&gt;6)]-beta-D-Man-(1-&gt;4)-beta-D-GlcNAc-(1-&gt;4)-alpha-D-GlcNAc-diphospho-di-trans,poly-cis-dolichol + GDP + H(+)</text>
        <dbReference type="Rhea" id="RHEA:29519"/>
        <dbReference type="Rhea" id="RHEA-COMP:19513"/>
        <dbReference type="Rhea" id="RHEA-COMP:19515"/>
        <dbReference type="ChEBI" id="CHEBI:15378"/>
        <dbReference type="ChEBI" id="CHEBI:57527"/>
        <dbReference type="ChEBI" id="CHEBI:58189"/>
        <dbReference type="ChEBI" id="CHEBI:132510"/>
        <dbReference type="ChEBI" id="CHEBI:132511"/>
        <dbReference type="EC" id="2.4.1.257"/>
    </reaction>
    <physiologicalReaction direction="left-to-right" evidence="11 12">
        <dbReference type="Rhea" id="RHEA:29520"/>
    </physiologicalReaction>
</comment>
<evidence type="ECO:0000256" key="7">
    <source>
        <dbReference type="ARBA" id="ARBA00022824"/>
    </source>
</evidence>
<keyword evidence="5 12" id="KW-0808">Transferase</keyword>
<dbReference type="Pfam" id="PF00534">
    <property type="entry name" value="Glycos_transf_1"/>
    <property type="match status" value="1"/>
</dbReference>
<comment type="pathway">
    <text evidence="3 12">Protein modification; protein glycosylation.</text>
</comment>
<feature type="transmembrane region" description="Helical" evidence="12">
    <location>
        <begin position="449"/>
        <end position="466"/>
    </location>
</feature>
<dbReference type="PANTHER" id="PTHR45918:SF1">
    <property type="entry name" value="ALPHA-1,3_1,6-MANNOSYLTRANSFERASE ALG2"/>
    <property type="match status" value="1"/>
</dbReference>
<keyword evidence="6 12" id="KW-0812">Transmembrane</keyword>
<evidence type="ECO:0000256" key="12">
    <source>
        <dbReference type="RuleBase" id="RU367136"/>
    </source>
</evidence>
<dbReference type="AlphaFoldDB" id="A0AAD6V1F1"/>
<comment type="subcellular location">
    <subcellularLocation>
        <location evidence="2 12">Endoplasmic reticulum membrane</location>
    </subcellularLocation>
</comment>